<feature type="compositionally biased region" description="Low complexity" evidence="6">
    <location>
        <begin position="356"/>
        <end position="370"/>
    </location>
</feature>
<keyword evidence="10" id="KW-1185">Reference proteome</keyword>
<dbReference type="Gene3D" id="1.20.1250.20">
    <property type="entry name" value="MFS general substrate transporter like domains"/>
    <property type="match status" value="2"/>
</dbReference>
<evidence type="ECO:0000256" key="3">
    <source>
        <dbReference type="ARBA" id="ARBA00022692"/>
    </source>
</evidence>
<keyword evidence="2" id="KW-0813">Transport</keyword>
<name>A0AAW1RLN3_9CHLO</name>
<feature type="compositionally biased region" description="Polar residues" evidence="6">
    <location>
        <begin position="377"/>
        <end position="388"/>
    </location>
</feature>
<dbReference type="PROSITE" id="PS50850">
    <property type="entry name" value="MFS"/>
    <property type="match status" value="1"/>
</dbReference>
<evidence type="ECO:0000256" key="4">
    <source>
        <dbReference type="ARBA" id="ARBA00022989"/>
    </source>
</evidence>
<feature type="region of interest" description="Disordered" evidence="6">
    <location>
        <begin position="327"/>
        <end position="553"/>
    </location>
</feature>
<feature type="transmembrane region" description="Helical" evidence="7">
    <location>
        <begin position="95"/>
        <end position="112"/>
    </location>
</feature>
<evidence type="ECO:0000256" key="6">
    <source>
        <dbReference type="SAM" id="MobiDB-lite"/>
    </source>
</evidence>
<feature type="compositionally biased region" description="Polar residues" evidence="6">
    <location>
        <begin position="287"/>
        <end position="303"/>
    </location>
</feature>
<evidence type="ECO:0000256" key="2">
    <source>
        <dbReference type="ARBA" id="ARBA00022448"/>
    </source>
</evidence>
<protein>
    <recommendedName>
        <fullName evidence="8">Major facilitator superfamily (MFS) profile domain-containing protein</fullName>
    </recommendedName>
</protein>
<feature type="domain" description="Major facilitator superfamily (MFS) profile" evidence="8">
    <location>
        <begin position="1"/>
        <end position="225"/>
    </location>
</feature>
<dbReference type="EMBL" id="JALJOS010000009">
    <property type="protein sequence ID" value="KAK9834520.1"/>
    <property type="molecule type" value="Genomic_DNA"/>
</dbReference>
<feature type="compositionally biased region" description="Basic and acidic residues" evidence="6">
    <location>
        <begin position="609"/>
        <end position="637"/>
    </location>
</feature>
<comment type="subcellular location">
    <subcellularLocation>
        <location evidence="1">Membrane</location>
        <topology evidence="1">Multi-pass membrane protein</topology>
    </subcellularLocation>
</comment>
<feature type="transmembrane region" description="Helical" evidence="7">
    <location>
        <begin position="716"/>
        <end position="735"/>
    </location>
</feature>
<organism evidence="9 10">
    <name type="scientific">Apatococcus lobatus</name>
    <dbReference type="NCBI Taxonomy" id="904363"/>
    <lineage>
        <taxon>Eukaryota</taxon>
        <taxon>Viridiplantae</taxon>
        <taxon>Chlorophyta</taxon>
        <taxon>core chlorophytes</taxon>
        <taxon>Trebouxiophyceae</taxon>
        <taxon>Chlorellales</taxon>
        <taxon>Chlorellaceae</taxon>
        <taxon>Apatococcus</taxon>
    </lineage>
</organism>
<feature type="transmembrane region" description="Helical" evidence="7">
    <location>
        <begin position="199"/>
        <end position="221"/>
    </location>
</feature>
<dbReference type="Pfam" id="PF07690">
    <property type="entry name" value="MFS_1"/>
    <property type="match status" value="2"/>
</dbReference>
<dbReference type="AlphaFoldDB" id="A0AAW1RLN3"/>
<dbReference type="PANTHER" id="PTHR23504">
    <property type="entry name" value="MAJOR FACILITATOR SUPERFAMILY DOMAIN-CONTAINING PROTEIN 10"/>
    <property type="match status" value="1"/>
</dbReference>
<feature type="transmembrane region" description="Helical" evidence="7">
    <location>
        <begin position="741"/>
        <end position="759"/>
    </location>
</feature>
<gene>
    <name evidence="9" type="ORF">WJX74_003580</name>
</gene>
<dbReference type="InterPro" id="IPR011701">
    <property type="entry name" value="MFS"/>
</dbReference>
<feature type="transmembrane region" description="Helical" evidence="7">
    <location>
        <begin position="686"/>
        <end position="709"/>
    </location>
</feature>
<dbReference type="GO" id="GO:0022857">
    <property type="term" value="F:transmembrane transporter activity"/>
    <property type="evidence" value="ECO:0007669"/>
    <property type="project" value="InterPro"/>
</dbReference>
<feature type="transmembrane region" description="Helical" evidence="7">
    <location>
        <begin position="649"/>
        <end position="666"/>
    </location>
</feature>
<feature type="region of interest" description="Disordered" evidence="6">
    <location>
        <begin position="580"/>
        <end position="637"/>
    </location>
</feature>
<dbReference type="Proteomes" id="UP001438707">
    <property type="component" value="Unassembled WGS sequence"/>
</dbReference>
<feature type="transmembrane region" description="Helical" evidence="7">
    <location>
        <begin position="118"/>
        <end position="140"/>
    </location>
</feature>
<accession>A0AAW1RLN3</accession>
<dbReference type="InterPro" id="IPR020846">
    <property type="entry name" value="MFS_dom"/>
</dbReference>
<dbReference type="PANTHER" id="PTHR23504:SF117">
    <property type="entry name" value="MAJOR FACILITATOR SUPERFAMILY PROTEIN"/>
    <property type="match status" value="1"/>
</dbReference>
<evidence type="ECO:0000313" key="10">
    <source>
        <dbReference type="Proteomes" id="UP001438707"/>
    </source>
</evidence>
<evidence type="ECO:0000313" key="9">
    <source>
        <dbReference type="EMBL" id="KAK9834520.1"/>
    </source>
</evidence>
<evidence type="ECO:0000259" key="8">
    <source>
        <dbReference type="PROSITE" id="PS50850"/>
    </source>
</evidence>
<dbReference type="GO" id="GO:0016020">
    <property type="term" value="C:membrane"/>
    <property type="evidence" value="ECO:0007669"/>
    <property type="project" value="UniProtKB-SubCell"/>
</dbReference>
<feature type="compositionally biased region" description="Low complexity" evidence="6">
    <location>
        <begin position="499"/>
        <end position="518"/>
    </location>
</feature>
<evidence type="ECO:0000256" key="7">
    <source>
        <dbReference type="SAM" id="Phobius"/>
    </source>
</evidence>
<evidence type="ECO:0000256" key="1">
    <source>
        <dbReference type="ARBA" id="ARBA00004141"/>
    </source>
</evidence>
<proteinExistence type="predicted"/>
<dbReference type="InterPro" id="IPR036259">
    <property type="entry name" value="MFS_trans_sf"/>
</dbReference>
<feature type="region of interest" description="Disordered" evidence="6">
    <location>
        <begin position="268"/>
        <end position="303"/>
    </location>
</feature>
<keyword evidence="5 7" id="KW-0472">Membrane</keyword>
<evidence type="ECO:0000256" key="5">
    <source>
        <dbReference type="ARBA" id="ARBA00023136"/>
    </source>
</evidence>
<keyword evidence="3 7" id="KW-0812">Transmembrane</keyword>
<comment type="caution">
    <text evidence="9">The sequence shown here is derived from an EMBL/GenBank/DDBJ whole genome shotgun (WGS) entry which is preliminary data.</text>
</comment>
<keyword evidence="4 7" id="KW-1133">Transmembrane helix</keyword>
<feature type="transmembrane region" description="Helical" evidence="7">
    <location>
        <begin position="152"/>
        <end position="174"/>
    </location>
</feature>
<reference evidence="9 10" key="1">
    <citation type="journal article" date="2024" name="Nat. Commun.">
        <title>Phylogenomics reveals the evolutionary origins of lichenization in chlorophyte algae.</title>
        <authorList>
            <person name="Puginier C."/>
            <person name="Libourel C."/>
            <person name="Otte J."/>
            <person name="Skaloud P."/>
            <person name="Haon M."/>
            <person name="Grisel S."/>
            <person name="Petersen M."/>
            <person name="Berrin J.G."/>
            <person name="Delaux P.M."/>
            <person name="Dal Grande F."/>
            <person name="Keller J."/>
        </authorList>
    </citation>
    <scope>NUCLEOTIDE SEQUENCE [LARGE SCALE GENOMIC DNA]</scope>
    <source>
        <strain evidence="9 10">SAG 2145</strain>
    </source>
</reference>
<feature type="compositionally biased region" description="Polar residues" evidence="6">
    <location>
        <begin position="396"/>
        <end position="407"/>
    </location>
</feature>
<feature type="transmembrane region" description="Helical" evidence="7">
    <location>
        <begin position="61"/>
        <end position="83"/>
    </location>
</feature>
<feature type="compositionally biased region" description="Polar residues" evidence="6">
    <location>
        <begin position="481"/>
        <end position="498"/>
    </location>
</feature>
<sequence length="896" mass="96218">MAGAKQGNQAGQEYAYFKLDKRWWFVIWFTMTIQGIILSIAYAMAAFMIRSLYPNEGEATIGRLTGLLAATFPCAAFPTQYGWGMLSDRIGRKPVLMVGIIFTSLSTLLFGFSDSFAMAVAARVLGGLFSSTGVCMKAICGEAWDTTSQAKSLGIMSLGWTMGSTLGPAFAGAFSEPCIVFGPSFPFCGPHGLFQLRPYALGCIMASSLATMSFMACLFVLPETHPRYRKPAAAYKPLGSGLPDIAEDEDSAPADQELELAAVHSLGSSKGWRASQDGPGSPEGTPSRRSTWQGTDWSGRVTSSELGIESQIEAGVDAGRSSLDWAAANRTSSPNSPSRGPPRPRDSVQSLHNQESEGLLESSENAAASSTEHHSQQQDLAVSPTQAATDDDSQRDNGSLQHPQPHSQKSKPEMPQQAAELVERVGFTEGETCSMSDPSLAPLASQDPRDLPKQGFAVSNPPPAGGHPRSSSSGRLKADASSDQAAPNKQGQHQQDFELSQLQGQHQQTGQTLTGGPQSRQESDEGQAGPEPSGSESQLWDEDPAGLGHHEQDSSWWSRLWPFRQRQPRSTSEAEYTQLLHQQRPSDASRDSSRQQSDQGDNAHSGGFKHSEQGNEIRHEGQQKKGEVFDPEAGDSKPADWPWWRLQKVLLPLILYFIVVFFANMLEELTPIYASAPTRQGGLGLPLNLLAWPLSVAGAALVVFTLYGYPSFQARVGVLACCGSGILLNIPAALVMPLPSLVLSVGWLFWVLVYGGSLLKAAAKLLALTPSTILINQAAPRSQIGAVNGAGNTLGSFSRAAGPALAGVVWGQMAELHFWGHQFVPFGVVGVAAMPCEAHSLRCWHRQLSNSLETTQPKDTQQLEKARSQDSQPWKAPPGARASQPVAIGITCMQHS</sequence>
<feature type="transmembrane region" description="Helical" evidence="7">
    <location>
        <begin position="23"/>
        <end position="49"/>
    </location>
</feature>
<feature type="region of interest" description="Disordered" evidence="6">
    <location>
        <begin position="854"/>
        <end position="882"/>
    </location>
</feature>
<dbReference type="SUPFAM" id="SSF103473">
    <property type="entry name" value="MFS general substrate transporter"/>
    <property type="match status" value="2"/>
</dbReference>